<reference evidence="3" key="1">
    <citation type="submission" date="2015-07" db="EMBL/GenBank/DDBJ databases">
        <title>Draft Genome Sequence of Oceanobacillus picturae Heshi-B3 that Was Isolated from Fermented Rice Bran with Aging Salted Mackerel, Which Was Named Heshiko as Traditional Fermented Seafood in Japan.</title>
        <authorList>
            <person name="Akuzawa S."/>
            <person name="Nakagawa J."/>
            <person name="Kanekatsu T."/>
            <person name="Kanesaki Y."/>
            <person name="Suzuki T."/>
        </authorList>
    </citation>
    <scope>NUCLEOTIDE SEQUENCE [LARGE SCALE GENOMIC DNA]</scope>
    <source>
        <strain evidence="3">Heshi-B3</strain>
    </source>
</reference>
<name>A0A0U9H7Q7_9BACI</name>
<keyword evidence="2" id="KW-0238">DNA-binding</keyword>
<sequence>MKNVVRVKKNSNFVVMDKTALNDKSLTWKAKGIMAFMLSKPDDWVFYLDEIAKNSADGMASFRSGFNELKKAGYVKRVQKRDENGKFIWETIVYEIPLTDFPQVENPHVENPHMENRNLLNNDLTKNDLTKNDSSIYSIFEHWNDQSIIQHKRMNQKMKSHTNARLEDYSEEELKKAIDNYKTVLSGTEYYWTHKWTYEEFMKPNNVVRFLDQAEPFNNFRKGDNNDFHGPGGGNAKRSGKGTSYEQAKRELEAASRALGR</sequence>
<dbReference type="GO" id="GO:0003677">
    <property type="term" value="F:DNA binding"/>
    <property type="evidence" value="ECO:0007669"/>
    <property type="project" value="UniProtKB-KW"/>
</dbReference>
<dbReference type="AlphaFoldDB" id="A0A0U9H7Q7"/>
<dbReference type="Proteomes" id="UP000052946">
    <property type="component" value="Unassembled WGS sequence"/>
</dbReference>
<gene>
    <name evidence="2" type="ORF">OPHB3_1939</name>
</gene>
<evidence type="ECO:0000256" key="1">
    <source>
        <dbReference type="SAM" id="MobiDB-lite"/>
    </source>
</evidence>
<evidence type="ECO:0000313" key="2">
    <source>
        <dbReference type="EMBL" id="GAQ18000.1"/>
    </source>
</evidence>
<comment type="caution">
    <text evidence="2">The sequence shown here is derived from an EMBL/GenBank/DDBJ whole genome shotgun (WGS) entry which is preliminary data.</text>
</comment>
<dbReference type="EMBL" id="BBXV01000023">
    <property type="protein sequence ID" value="GAQ18000.1"/>
    <property type="molecule type" value="Genomic_DNA"/>
</dbReference>
<organism evidence="2 3">
    <name type="scientific">Oceanobacillus picturae</name>
    <dbReference type="NCBI Taxonomy" id="171693"/>
    <lineage>
        <taxon>Bacteria</taxon>
        <taxon>Bacillati</taxon>
        <taxon>Bacillota</taxon>
        <taxon>Bacilli</taxon>
        <taxon>Bacillales</taxon>
        <taxon>Bacillaceae</taxon>
        <taxon>Oceanobacillus</taxon>
    </lineage>
</organism>
<accession>A0A0U9H7Q7</accession>
<dbReference type="OrthoDB" id="9803733at2"/>
<proteinExistence type="predicted"/>
<reference evidence="2 3" key="2">
    <citation type="journal article" date="2016" name="Genome Announc.">
        <title>Draft Genome Sequence of Oceanobacillus picturae Heshi-B3, Isolated from Fermented Rice Bran in a Traditional Japanese Seafood Dish.</title>
        <authorList>
            <person name="Akuzawa S."/>
            <person name="Nagaoka J."/>
            <person name="Kanekatsu M."/>
            <person name="Kanesaki Y."/>
            <person name="Suzuki T."/>
        </authorList>
    </citation>
    <scope>NUCLEOTIDE SEQUENCE [LARGE SCALE GENOMIC DNA]</scope>
    <source>
        <strain evidence="2 3">Heshi-B3</strain>
    </source>
</reference>
<evidence type="ECO:0000313" key="3">
    <source>
        <dbReference type="Proteomes" id="UP000052946"/>
    </source>
</evidence>
<feature type="region of interest" description="Disordered" evidence="1">
    <location>
        <begin position="221"/>
        <end position="261"/>
    </location>
</feature>
<protein>
    <submittedName>
        <fullName evidence="2">DNA-binding protein, partial</fullName>
    </submittedName>
</protein>
<dbReference type="RefSeq" id="WP_058950160.1">
    <property type="nucleotide sequence ID" value="NZ_BBXV01000023.1"/>
</dbReference>